<comment type="similarity">
    <text evidence="5">Belongs to the binding-protein-dependent transport system permease family.</text>
</comment>
<dbReference type="Gene3D" id="1.10.3720.10">
    <property type="entry name" value="MetI-like"/>
    <property type="match status" value="1"/>
</dbReference>
<dbReference type="GO" id="GO:0005886">
    <property type="term" value="C:plasma membrane"/>
    <property type="evidence" value="ECO:0007669"/>
    <property type="project" value="UniProtKB-SubCell"/>
</dbReference>
<evidence type="ECO:0000256" key="4">
    <source>
        <dbReference type="ARBA" id="ARBA00023136"/>
    </source>
</evidence>
<keyword evidence="8" id="KW-1185">Reference proteome</keyword>
<dbReference type="KEGG" id="bhc:JFL75_13345"/>
<comment type="subcellular location">
    <subcellularLocation>
        <location evidence="1 5">Cell membrane</location>
        <topology evidence="1 5">Multi-pass membrane protein</topology>
    </subcellularLocation>
</comment>
<dbReference type="Proteomes" id="UP000595917">
    <property type="component" value="Chromosome"/>
</dbReference>
<dbReference type="AlphaFoldDB" id="A0A7T7XKA5"/>
<keyword evidence="4 5" id="KW-0472">Membrane</keyword>
<dbReference type="CDD" id="cd06261">
    <property type="entry name" value="TM_PBP2"/>
    <property type="match status" value="1"/>
</dbReference>
<dbReference type="Pfam" id="PF00528">
    <property type="entry name" value="BPD_transp_1"/>
    <property type="match status" value="1"/>
</dbReference>
<dbReference type="RefSeq" id="WP_215625227.1">
    <property type="nucleotide sequence ID" value="NZ_CP067089.2"/>
</dbReference>
<evidence type="ECO:0000256" key="2">
    <source>
        <dbReference type="ARBA" id="ARBA00022692"/>
    </source>
</evidence>
<name>A0A7T7XKA5_9SPIR</name>
<evidence type="ECO:0000256" key="3">
    <source>
        <dbReference type="ARBA" id="ARBA00022989"/>
    </source>
</evidence>
<feature type="transmembrane region" description="Helical" evidence="5">
    <location>
        <begin position="152"/>
        <end position="175"/>
    </location>
</feature>
<dbReference type="GO" id="GO:0055085">
    <property type="term" value="P:transmembrane transport"/>
    <property type="evidence" value="ECO:0007669"/>
    <property type="project" value="InterPro"/>
</dbReference>
<feature type="transmembrane region" description="Helical" evidence="5">
    <location>
        <begin position="196"/>
        <end position="218"/>
    </location>
</feature>
<dbReference type="InterPro" id="IPR035906">
    <property type="entry name" value="MetI-like_sf"/>
</dbReference>
<gene>
    <name evidence="7" type="ORF">JFL75_13345</name>
</gene>
<accession>A0A7T7XKA5</accession>
<keyword evidence="5" id="KW-0813">Transport</keyword>
<dbReference type="SUPFAM" id="SSF161098">
    <property type="entry name" value="MetI-like"/>
    <property type="match status" value="1"/>
</dbReference>
<sequence>MPLKKKIPVMEILLLLPMSVYILGMTIVPIFQSILLGFQDGTTGKWGLQTYQYLFNRPDFTNSIFNTIFVALVSLAFQLCLGLIIALVLKKKFRGKGIVRAIVLTPMGIPTLVSGIIALYIFGTSGYLNEILFRLGLITVPINWTSGGLRSLLVIIVADTWKVLPTMVLLLLAGLESIPDELYEAGKIDGTTEAKAFRFITLPLLKSTITMSVLFRAVDAFRIFELPQILVGRRIPFIATYAYEEYALNNTNASGAASTVLLVIILVFALLYLKFIDRGEGFSNG</sequence>
<reference evidence="7" key="1">
    <citation type="submission" date="2021-01" db="EMBL/GenBank/DDBJ databases">
        <title>Description of Breznakiella homolactica.</title>
        <authorList>
            <person name="Song Y."/>
            <person name="Brune A."/>
        </authorList>
    </citation>
    <scope>NUCLEOTIDE SEQUENCE</scope>
    <source>
        <strain evidence="7">RmG30</strain>
    </source>
</reference>
<keyword evidence="2 5" id="KW-0812">Transmembrane</keyword>
<organism evidence="7 8">
    <name type="scientific">Breznakiella homolactica</name>
    <dbReference type="NCBI Taxonomy" id="2798577"/>
    <lineage>
        <taxon>Bacteria</taxon>
        <taxon>Pseudomonadati</taxon>
        <taxon>Spirochaetota</taxon>
        <taxon>Spirochaetia</taxon>
        <taxon>Spirochaetales</taxon>
        <taxon>Breznakiellaceae</taxon>
        <taxon>Breznakiella</taxon>
    </lineage>
</organism>
<feature type="transmembrane region" description="Helical" evidence="5">
    <location>
        <begin position="64"/>
        <end position="89"/>
    </location>
</feature>
<evidence type="ECO:0000313" key="8">
    <source>
        <dbReference type="Proteomes" id="UP000595917"/>
    </source>
</evidence>
<dbReference type="InterPro" id="IPR052730">
    <property type="entry name" value="Sugar_ABC_transporter"/>
</dbReference>
<protein>
    <submittedName>
        <fullName evidence="7">Sugar ABC transporter permease</fullName>
    </submittedName>
</protein>
<dbReference type="PANTHER" id="PTHR43759:SF1">
    <property type="entry name" value="GLUCOSE IMPORT SYSTEM PERMEASE PROTEIN GLCT"/>
    <property type="match status" value="1"/>
</dbReference>
<dbReference type="PANTHER" id="PTHR43759">
    <property type="entry name" value="TREHALOSE TRANSPORT SYSTEM PERMEASE PROTEIN SUGA"/>
    <property type="match status" value="1"/>
</dbReference>
<feature type="domain" description="ABC transmembrane type-1" evidence="6">
    <location>
        <begin position="64"/>
        <end position="272"/>
    </location>
</feature>
<feature type="transmembrane region" description="Helical" evidence="5">
    <location>
        <begin position="253"/>
        <end position="273"/>
    </location>
</feature>
<keyword evidence="3 5" id="KW-1133">Transmembrane helix</keyword>
<feature type="transmembrane region" description="Helical" evidence="5">
    <location>
        <begin position="12"/>
        <end position="38"/>
    </location>
</feature>
<dbReference type="PROSITE" id="PS50928">
    <property type="entry name" value="ABC_TM1"/>
    <property type="match status" value="1"/>
</dbReference>
<evidence type="ECO:0000259" key="6">
    <source>
        <dbReference type="PROSITE" id="PS50928"/>
    </source>
</evidence>
<evidence type="ECO:0000313" key="7">
    <source>
        <dbReference type="EMBL" id="QQO07921.1"/>
    </source>
</evidence>
<dbReference type="InterPro" id="IPR000515">
    <property type="entry name" value="MetI-like"/>
</dbReference>
<feature type="transmembrane region" description="Helical" evidence="5">
    <location>
        <begin position="101"/>
        <end position="122"/>
    </location>
</feature>
<evidence type="ECO:0000256" key="1">
    <source>
        <dbReference type="ARBA" id="ARBA00004651"/>
    </source>
</evidence>
<evidence type="ECO:0000256" key="5">
    <source>
        <dbReference type="RuleBase" id="RU363032"/>
    </source>
</evidence>
<proteinExistence type="inferred from homology"/>
<dbReference type="EMBL" id="CP067089">
    <property type="protein sequence ID" value="QQO07921.1"/>
    <property type="molecule type" value="Genomic_DNA"/>
</dbReference>